<dbReference type="PANTHER" id="PTHR30532">
    <property type="entry name" value="IRON III DICITRATE-BINDING PERIPLASMIC PROTEIN"/>
    <property type="match status" value="1"/>
</dbReference>
<protein>
    <submittedName>
        <fullName evidence="8">Iron(III) dicitrate-binding periplasmic protein</fullName>
    </submittedName>
</protein>
<keyword evidence="6" id="KW-0812">Transmembrane</keyword>
<dbReference type="PROSITE" id="PS50983">
    <property type="entry name" value="FE_B12_PBP"/>
    <property type="match status" value="1"/>
</dbReference>
<keyword evidence="5" id="KW-0175">Coiled coil</keyword>
<evidence type="ECO:0000259" key="7">
    <source>
        <dbReference type="PROSITE" id="PS50983"/>
    </source>
</evidence>
<comment type="similarity">
    <text evidence="2">Belongs to the bacterial solute-binding protein 8 family.</text>
</comment>
<keyword evidence="4" id="KW-0732">Signal</keyword>
<evidence type="ECO:0000256" key="6">
    <source>
        <dbReference type="SAM" id="Phobius"/>
    </source>
</evidence>
<dbReference type="Gene3D" id="3.40.50.1980">
    <property type="entry name" value="Nitrogenase molybdenum iron protein domain"/>
    <property type="match status" value="2"/>
</dbReference>
<keyword evidence="3" id="KW-0813">Transport</keyword>
<dbReference type="GO" id="GO:0030288">
    <property type="term" value="C:outer membrane-bounded periplasmic space"/>
    <property type="evidence" value="ECO:0007669"/>
    <property type="project" value="TreeGrafter"/>
</dbReference>
<dbReference type="EMBL" id="AP018227">
    <property type="protein sequence ID" value="BAY86137.1"/>
    <property type="molecule type" value="Genomic_DNA"/>
</dbReference>
<name>A0A1Z4LY25_9CYAN</name>
<evidence type="ECO:0000256" key="1">
    <source>
        <dbReference type="ARBA" id="ARBA00004196"/>
    </source>
</evidence>
<dbReference type="InterPro" id="IPR002491">
    <property type="entry name" value="ABC_transptr_periplasmic_BD"/>
</dbReference>
<dbReference type="SUPFAM" id="SSF53807">
    <property type="entry name" value="Helical backbone' metal receptor"/>
    <property type="match status" value="1"/>
</dbReference>
<dbReference type="PANTHER" id="PTHR30532:SF25">
    <property type="entry name" value="IRON(III) DICITRATE-BINDING PERIPLASMIC PROTEIN"/>
    <property type="match status" value="1"/>
</dbReference>
<reference evidence="8 9" key="1">
    <citation type="submission" date="2017-06" db="EMBL/GenBank/DDBJ databases">
        <title>Genome sequencing of cyanobaciteial culture collection at National Institute for Environmental Studies (NIES).</title>
        <authorList>
            <person name="Hirose Y."/>
            <person name="Shimura Y."/>
            <person name="Fujisawa T."/>
            <person name="Nakamura Y."/>
            <person name="Kawachi M."/>
        </authorList>
    </citation>
    <scope>NUCLEOTIDE SEQUENCE [LARGE SCALE GENOMIC DNA]</scope>
    <source>
        <strain evidence="8 9">NIES-267</strain>
    </source>
</reference>
<dbReference type="OrthoDB" id="425173at2"/>
<dbReference type="GO" id="GO:1901678">
    <property type="term" value="P:iron coordination entity transport"/>
    <property type="evidence" value="ECO:0007669"/>
    <property type="project" value="UniProtKB-ARBA"/>
</dbReference>
<keyword evidence="6" id="KW-0472">Membrane</keyword>
<keyword evidence="6" id="KW-1133">Transmembrane helix</keyword>
<dbReference type="InterPro" id="IPR051313">
    <property type="entry name" value="Bact_iron-sidero_bind"/>
</dbReference>
<evidence type="ECO:0000256" key="2">
    <source>
        <dbReference type="ARBA" id="ARBA00008814"/>
    </source>
</evidence>
<evidence type="ECO:0000256" key="5">
    <source>
        <dbReference type="SAM" id="Coils"/>
    </source>
</evidence>
<evidence type="ECO:0000313" key="8">
    <source>
        <dbReference type="EMBL" id="BAY86137.1"/>
    </source>
</evidence>
<dbReference type="Pfam" id="PF01497">
    <property type="entry name" value="Peripla_BP_2"/>
    <property type="match status" value="1"/>
</dbReference>
<gene>
    <name evidence="8" type="ORF">NIES267_56430</name>
</gene>
<comment type="subcellular location">
    <subcellularLocation>
        <location evidence="1">Cell envelope</location>
    </subcellularLocation>
</comment>
<dbReference type="CDD" id="cd01146">
    <property type="entry name" value="FhuD"/>
    <property type="match status" value="1"/>
</dbReference>
<dbReference type="Proteomes" id="UP000218418">
    <property type="component" value="Chromosome"/>
</dbReference>
<proteinExistence type="inferred from homology"/>
<feature type="coiled-coil region" evidence="5">
    <location>
        <begin position="180"/>
        <end position="207"/>
    </location>
</feature>
<evidence type="ECO:0000256" key="3">
    <source>
        <dbReference type="ARBA" id="ARBA00022448"/>
    </source>
</evidence>
<evidence type="ECO:0000256" key="4">
    <source>
        <dbReference type="ARBA" id="ARBA00022729"/>
    </source>
</evidence>
<accession>A0A1Z4LY25</accession>
<dbReference type="AlphaFoldDB" id="A0A1Z4LY25"/>
<organism evidence="8 9">
    <name type="scientific">Calothrix parasitica NIES-267</name>
    <dbReference type="NCBI Taxonomy" id="1973488"/>
    <lineage>
        <taxon>Bacteria</taxon>
        <taxon>Bacillati</taxon>
        <taxon>Cyanobacteriota</taxon>
        <taxon>Cyanophyceae</taxon>
        <taxon>Nostocales</taxon>
        <taxon>Calotrichaceae</taxon>
        <taxon>Calothrix</taxon>
    </lineage>
</organism>
<keyword evidence="9" id="KW-1185">Reference proteome</keyword>
<sequence length="350" mass="39704">MFFNAERRGGKRIILNHIFNYRQIKLILFSIITALIIIGCGINTSENISSNSDNLTSQTRVIKHAMGETKVPLNPKRVVIIGGLDNALALGIKPIAATTLGDNNYLNYMQSKTKEIQKVGVNGSPSLEKILYLKPDLILGLNWDADIYQQLSQIAPTVLADGNKSWKEWLTKFGEASGKTETAEKLLQDYQQRINNLRQQMGNRLDNTQVSLVNFWNNYTRIYMNDSFAGSIIKEIGLPRPSYQDKDKIHENISLELIPQLEGDVIFLILGGHNQSRLKQFTNHPLWSKLEAVRENKVHQVSSDTWISSWGMIGANQVLDDLFRYLIDKNAFGAQNRLRNSDGQYRIINN</sequence>
<feature type="domain" description="Fe/B12 periplasmic-binding" evidence="7">
    <location>
        <begin position="77"/>
        <end position="330"/>
    </location>
</feature>
<feature type="transmembrane region" description="Helical" evidence="6">
    <location>
        <begin position="26"/>
        <end position="44"/>
    </location>
</feature>
<evidence type="ECO:0000313" key="9">
    <source>
        <dbReference type="Proteomes" id="UP000218418"/>
    </source>
</evidence>